<dbReference type="AlphaFoldDB" id="A0A833RDD6"/>
<proteinExistence type="predicted"/>
<keyword evidence="2" id="KW-1185">Reference proteome</keyword>
<sequence>MAFGLEKSSGAKCFTISARAMSISFIDSKCLWKWVPLSNSRFSEAAKLRFNRLFNKGAMAFSGRISTTTLSSETTYTAYLIYKCKDHNFRTCIPASFLESSVDIGTTKTYNGIVCLHPKFNSRSDVEWPTGRRGRWMEVKVGEFYVKSGEDEKVKIILQKSQGDEIPCILLLGMEIRANSVNSMIPKT</sequence>
<accession>A0A833RDD6</accession>
<reference evidence="1" key="1">
    <citation type="submission" date="2020-01" db="EMBL/GenBank/DDBJ databases">
        <title>Genome sequence of Kobresia littledalei, the first chromosome-level genome in the family Cyperaceae.</title>
        <authorList>
            <person name="Qu G."/>
        </authorList>
    </citation>
    <scope>NUCLEOTIDE SEQUENCE</scope>
    <source>
        <strain evidence="1">C.B.Clarke</strain>
        <tissue evidence="1">Leaf</tissue>
    </source>
</reference>
<dbReference type="Pfam" id="PF14299">
    <property type="entry name" value="PP2"/>
    <property type="match status" value="1"/>
</dbReference>
<gene>
    <name evidence="1" type="ORF">FCM35_KLT18953</name>
</gene>
<protein>
    <submittedName>
        <fullName evidence="1">F-box protein PP2-B11</fullName>
    </submittedName>
</protein>
<evidence type="ECO:0000313" key="2">
    <source>
        <dbReference type="Proteomes" id="UP000623129"/>
    </source>
</evidence>
<evidence type="ECO:0000313" key="1">
    <source>
        <dbReference type="EMBL" id="KAF3336367.1"/>
    </source>
</evidence>
<dbReference type="InterPro" id="IPR025886">
    <property type="entry name" value="PP2-like"/>
</dbReference>
<dbReference type="PANTHER" id="PTHR32278">
    <property type="entry name" value="F-BOX DOMAIN-CONTAINING PROTEIN"/>
    <property type="match status" value="1"/>
</dbReference>
<organism evidence="1 2">
    <name type="scientific">Carex littledalei</name>
    <dbReference type="NCBI Taxonomy" id="544730"/>
    <lineage>
        <taxon>Eukaryota</taxon>
        <taxon>Viridiplantae</taxon>
        <taxon>Streptophyta</taxon>
        <taxon>Embryophyta</taxon>
        <taxon>Tracheophyta</taxon>
        <taxon>Spermatophyta</taxon>
        <taxon>Magnoliopsida</taxon>
        <taxon>Liliopsida</taxon>
        <taxon>Poales</taxon>
        <taxon>Cyperaceae</taxon>
        <taxon>Cyperoideae</taxon>
        <taxon>Cariceae</taxon>
        <taxon>Carex</taxon>
        <taxon>Carex subgen. Euthyceras</taxon>
    </lineage>
</organism>
<name>A0A833RDD6_9POAL</name>
<dbReference type="OrthoDB" id="1658197at2759"/>
<comment type="caution">
    <text evidence="1">The sequence shown here is derived from an EMBL/GenBank/DDBJ whole genome shotgun (WGS) entry which is preliminary data.</text>
</comment>
<dbReference type="PANTHER" id="PTHR32278:SF111">
    <property type="entry name" value="F-BOX PROTEIN PP2-B12-RELATED"/>
    <property type="match status" value="1"/>
</dbReference>
<dbReference type="Proteomes" id="UP000623129">
    <property type="component" value="Unassembled WGS sequence"/>
</dbReference>
<dbReference type="EMBL" id="SWLB01000007">
    <property type="protein sequence ID" value="KAF3336367.1"/>
    <property type="molecule type" value="Genomic_DNA"/>
</dbReference>